<dbReference type="InterPro" id="IPR050107">
    <property type="entry name" value="ABC_carbohydrate_import_ATPase"/>
</dbReference>
<keyword evidence="12" id="KW-1185">Reference proteome</keyword>
<evidence type="ECO:0000256" key="5">
    <source>
        <dbReference type="ARBA" id="ARBA00022741"/>
    </source>
</evidence>
<comment type="similarity">
    <text evidence="2">Belongs to the ABC transporter superfamily. AI-2 autoinducer porter (TC 3.A.1.2.8) family.</text>
</comment>
<dbReference type="CDD" id="cd03216">
    <property type="entry name" value="ABC_Carb_Monos_I"/>
    <property type="match status" value="1"/>
</dbReference>
<feature type="domain" description="ABC transporter" evidence="10">
    <location>
        <begin position="253"/>
        <end position="496"/>
    </location>
</feature>
<dbReference type="SUPFAM" id="SSF52540">
    <property type="entry name" value="P-loop containing nucleoside triphosphate hydrolases"/>
    <property type="match status" value="2"/>
</dbReference>
<dbReference type="PANTHER" id="PTHR43790">
    <property type="entry name" value="CARBOHYDRATE TRANSPORT ATP-BINDING PROTEIN MG119-RELATED"/>
    <property type="match status" value="1"/>
</dbReference>
<dbReference type="EC" id="7.6.2.13" evidence="8"/>
<evidence type="ECO:0000256" key="2">
    <source>
        <dbReference type="ARBA" id="ARBA00009404"/>
    </source>
</evidence>
<organism evidence="11 12">
    <name type="scientific">Fictibacillus barbaricus</name>
    <dbReference type="NCBI Taxonomy" id="182136"/>
    <lineage>
        <taxon>Bacteria</taxon>
        <taxon>Bacillati</taxon>
        <taxon>Bacillota</taxon>
        <taxon>Bacilli</taxon>
        <taxon>Bacillales</taxon>
        <taxon>Fictibacillaceae</taxon>
        <taxon>Fictibacillus</taxon>
    </lineage>
</organism>
<protein>
    <recommendedName>
        <fullName evidence="4">Autoinducer 2 import ATP-binding protein LsrA</fullName>
        <ecNumber evidence="8">7.6.2.13</ecNumber>
    </recommendedName>
</protein>
<reference evidence="11 12" key="1">
    <citation type="submission" date="2023-07" db="EMBL/GenBank/DDBJ databases">
        <title>Sorghum-associated microbial communities from plants grown in Nebraska, USA.</title>
        <authorList>
            <person name="Schachtman D."/>
        </authorList>
    </citation>
    <scope>NUCLEOTIDE SEQUENCE [LARGE SCALE GENOMIC DNA]</scope>
    <source>
        <strain evidence="11 12">BE211</strain>
    </source>
</reference>
<keyword evidence="11" id="KW-0762">Sugar transport</keyword>
<dbReference type="CDD" id="cd03215">
    <property type="entry name" value="ABC_Carb_Monos_II"/>
    <property type="match status" value="1"/>
</dbReference>
<dbReference type="PROSITE" id="PS50893">
    <property type="entry name" value="ABC_TRANSPORTER_2"/>
    <property type="match status" value="2"/>
</dbReference>
<sequence>MMSELYLKKITKSFGDQNVLKGVDFTVKSGEVHALLGANGAGKSTLMKILSGDYKKDEGTLFLDGIEQNFQTPIDAKEAGIEMVVQEVDTALVSSLSIAENVMMNAIINGPSFFSWRQRNKKASDLLKRVGLNLDPSLLVSQCTLAEKQLILIAKALSRDLSFIILDEPTAPLSLREAERLFDVLRGLQREGVGIIYISHRLPEVLELSTKVTVLKDGYVSLHKETNLCDKEEIISAMLGNVLEEISNKDEDREHGDIIFEVKNFRVSSTGESVSLSVRQGEVVGVAGLVGAGKTETARALFGADRSLDPVYVHKKKWRLTSTAKAISAGISFIPEERRKEGVLVDFNVIENLTLPVLNKFTRFGLIQKKKEIIEAEKWIKTLGIKTQSPSSRLNHLSGGNQQKASIGKWLLNDGEVFIFDEPTKGIDVGAKQDVFQCIQNLALKGKGILYFTSEISELLAFCDRILVMYDGKIAGELSKEEATTDKIMYYATGGHYGSVRS</sequence>
<dbReference type="InterPro" id="IPR027417">
    <property type="entry name" value="P-loop_NTPase"/>
</dbReference>
<proteinExistence type="inferred from homology"/>
<keyword evidence="11" id="KW-0813">Transport</keyword>
<dbReference type="Proteomes" id="UP001258181">
    <property type="component" value="Unassembled WGS sequence"/>
</dbReference>
<dbReference type="GO" id="GO:0005524">
    <property type="term" value="F:ATP binding"/>
    <property type="evidence" value="ECO:0007669"/>
    <property type="project" value="UniProtKB-KW"/>
</dbReference>
<dbReference type="InterPro" id="IPR003593">
    <property type="entry name" value="AAA+_ATPase"/>
</dbReference>
<dbReference type="Gene3D" id="3.40.50.300">
    <property type="entry name" value="P-loop containing nucleotide triphosphate hydrolases"/>
    <property type="match status" value="2"/>
</dbReference>
<keyword evidence="5" id="KW-0547">Nucleotide-binding</keyword>
<dbReference type="PANTHER" id="PTHR43790:SF2">
    <property type="entry name" value="AUTOINDUCER 2 IMPORT ATP-BINDING PROTEIN LSRA"/>
    <property type="match status" value="1"/>
</dbReference>
<comment type="catalytic activity">
    <reaction evidence="9">
        <text>ATP + H2O + (2R,4S)-2-methyl-2,3,3,4-tetrahydroxytetrahydrofuran-[AI-2-binding protein]Side 1 = ADP + phosphate + (2R,4S)-2-methyl-2,3,3,4-tetrahydroxytetrahydrofuranSide 2 + [AI-2-binding protein]Side 1.</text>
        <dbReference type="EC" id="7.6.2.13"/>
    </reaction>
</comment>
<dbReference type="SMART" id="SM00382">
    <property type="entry name" value="AAA"/>
    <property type="match status" value="2"/>
</dbReference>
<evidence type="ECO:0000256" key="1">
    <source>
        <dbReference type="ARBA" id="ARBA00004417"/>
    </source>
</evidence>
<comment type="caution">
    <text evidence="11">The sequence shown here is derived from an EMBL/GenBank/DDBJ whole genome shotgun (WGS) entry which is preliminary data.</text>
</comment>
<comment type="subcellular location">
    <subcellularLocation>
        <location evidence="1">Cell inner membrane</location>
        <topology evidence="1">Peripheral membrane protein</topology>
    </subcellularLocation>
</comment>
<dbReference type="EMBL" id="JAVDWA010000001">
    <property type="protein sequence ID" value="MDR7071957.1"/>
    <property type="molecule type" value="Genomic_DNA"/>
</dbReference>
<dbReference type="InterPro" id="IPR017871">
    <property type="entry name" value="ABC_transporter-like_CS"/>
</dbReference>
<dbReference type="RefSeq" id="WP_310256979.1">
    <property type="nucleotide sequence ID" value="NZ_JAVDWA010000001.1"/>
</dbReference>
<evidence type="ECO:0000259" key="10">
    <source>
        <dbReference type="PROSITE" id="PS50893"/>
    </source>
</evidence>
<comment type="function">
    <text evidence="7">Part of the ABC transporter complex LsrABCD involved in autoinducer 2 (AI-2) import. Responsible for energy coupling to the transport system.</text>
</comment>
<evidence type="ECO:0000313" key="11">
    <source>
        <dbReference type="EMBL" id="MDR7071957.1"/>
    </source>
</evidence>
<evidence type="ECO:0000256" key="3">
    <source>
        <dbReference type="ARBA" id="ARBA00011262"/>
    </source>
</evidence>
<evidence type="ECO:0000256" key="4">
    <source>
        <dbReference type="ARBA" id="ARBA00019459"/>
    </source>
</evidence>
<evidence type="ECO:0000256" key="6">
    <source>
        <dbReference type="ARBA" id="ARBA00022840"/>
    </source>
</evidence>
<comment type="subunit">
    <text evidence="3">The complex is composed of two ATP-binding proteins (LsrA), two transmembrane proteins (LsrC and LsrD) and a solute-binding protein (LsrB).</text>
</comment>
<feature type="domain" description="ABC transporter" evidence="10">
    <location>
        <begin position="5"/>
        <end position="242"/>
    </location>
</feature>
<keyword evidence="6 11" id="KW-0067">ATP-binding</keyword>
<evidence type="ECO:0000256" key="7">
    <source>
        <dbReference type="ARBA" id="ARBA00023747"/>
    </source>
</evidence>
<dbReference type="InterPro" id="IPR003439">
    <property type="entry name" value="ABC_transporter-like_ATP-bd"/>
</dbReference>
<dbReference type="Pfam" id="PF00005">
    <property type="entry name" value="ABC_tran"/>
    <property type="match status" value="2"/>
</dbReference>
<dbReference type="PROSITE" id="PS00211">
    <property type="entry name" value="ABC_TRANSPORTER_1"/>
    <property type="match status" value="1"/>
</dbReference>
<name>A0ABU1TXK1_9BACL</name>
<accession>A0ABU1TXK1</accession>
<evidence type="ECO:0000256" key="8">
    <source>
        <dbReference type="ARBA" id="ARBA00023798"/>
    </source>
</evidence>
<evidence type="ECO:0000313" key="12">
    <source>
        <dbReference type="Proteomes" id="UP001258181"/>
    </source>
</evidence>
<evidence type="ECO:0000256" key="9">
    <source>
        <dbReference type="ARBA" id="ARBA00034076"/>
    </source>
</evidence>
<gene>
    <name evidence="11" type="ORF">J2X07_000932</name>
</gene>